<keyword evidence="5" id="KW-0328">Glycosyltransferase</keyword>
<feature type="domain" description="Penicillin-binding protein transpeptidase" evidence="16">
    <location>
        <begin position="319"/>
        <end position="560"/>
    </location>
</feature>
<evidence type="ECO:0000256" key="14">
    <source>
        <dbReference type="ARBA" id="ARBA00049902"/>
    </source>
</evidence>
<keyword evidence="19" id="KW-1185">Reference proteome</keyword>
<evidence type="ECO:0000256" key="12">
    <source>
        <dbReference type="ARBA" id="ARBA00023316"/>
    </source>
</evidence>
<dbReference type="RefSeq" id="WP_017798235.1">
    <property type="nucleotide sequence ID" value="NZ_BSKO01000001.1"/>
</dbReference>
<comment type="subcellular location">
    <subcellularLocation>
        <location evidence="1">Cell membrane</location>
    </subcellularLocation>
</comment>
<evidence type="ECO:0000256" key="6">
    <source>
        <dbReference type="ARBA" id="ARBA00022679"/>
    </source>
</evidence>
<keyword evidence="15" id="KW-0812">Transmembrane</keyword>
<keyword evidence="10 15" id="KW-0472">Membrane</keyword>
<evidence type="ECO:0000313" key="18">
    <source>
        <dbReference type="EMBL" id="GLO67701.1"/>
    </source>
</evidence>
<gene>
    <name evidence="18" type="ORF">MACH08_34850</name>
</gene>
<comment type="catalytic activity">
    <reaction evidence="14">
        <text>[GlcNAc-(1-&gt;4)-Mur2Ac(oyl-L-Ala-gamma-D-Glu-L-Lys-D-Ala-D-Ala)](n)-di-trans,octa-cis-undecaprenyl diphosphate + beta-D-GlcNAc-(1-&gt;4)-Mur2Ac(oyl-L-Ala-gamma-D-Glu-L-Lys-D-Ala-D-Ala)-di-trans,octa-cis-undecaprenyl diphosphate = [GlcNAc-(1-&gt;4)-Mur2Ac(oyl-L-Ala-gamma-D-Glu-L-Lys-D-Ala-D-Ala)](n+1)-di-trans,octa-cis-undecaprenyl diphosphate + di-trans,octa-cis-undecaprenyl diphosphate + H(+)</text>
        <dbReference type="Rhea" id="RHEA:23708"/>
        <dbReference type="Rhea" id="RHEA-COMP:9602"/>
        <dbReference type="Rhea" id="RHEA-COMP:9603"/>
        <dbReference type="ChEBI" id="CHEBI:15378"/>
        <dbReference type="ChEBI" id="CHEBI:58405"/>
        <dbReference type="ChEBI" id="CHEBI:60033"/>
        <dbReference type="ChEBI" id="CHEBI:78435"/>
        <dbReference type="EC" id="2.4.99.28"/>
    </reaction>
</comment>
<keyword evidence="8" id="KW-0133">Cell shape</keyword>
<keyword evidence="11" id="KW-0511">Multifunctional enzyme</keyword>
<evidence type="ECO:0000256" key="3">
    <source>
        <dbReference type="ARBA" id="ARBA00022645"/>
    </source>
</evidence>
<evidence type="ECO:0000256" key="2">
    <source>
        <dbReference type="ARBA" id="ARBA00022475"/>
    </source>
</evidence>
<evidence type="ECO:0000256" key="11">
    <source>
        <dbReference type="ARBA" id="ARBA00023268"/>
    </source>
</evidence>
<keyword evidence="7" id="KW-0378">Hydrolase</keyword>
<proteinExistence type="predicted"/>
<reference evidence="18 19" key="1">
    <citation type="submission" date="2023-02" db="EMBL/GenBank/DDBJ databases">
        <title>Oceanobacillus kimchii IFOP_LL358 isolated form Alexandrium catenella lab strain.</title>
        <authorList>
            <person name="Gajardo G."/>
            <person name="Ueki S."/>
            <person name="Maruyama F."/>
        </authorList>
    </citation>
    <scope>NUCLEOTIDE SEQUENCE [LARGE SCALE GENOMIC DNA]</scope>
    <source>
        <strain evidence="18 19">IFOP_LL358</strain>
    </source>
</reference>
<dbReference type="Pfam" id="PF00912">
    <property type="entry name" value="Transgly"/>
    <property type="match status" value="1"/>
</dbReference>
<name>A0ABQ5TLK1_9BACI</name>
<dbReference type="EMBL" id="BSKO01000001">
    <property type="protein sequence ID" value="GLO67701.1"/>
    <property type="molecule type" value="Genomic_DNA"/>
</dbReference>
<evidence type="ECO:0000256" key="10">
    <source>
        <dbReference type="ARBA" id="ARBA00023136"/>
    </source>
</evidence>
<dbReference type="SUPFAM" id="SSF56601">
    <property type="entry name" value="beta-lactamase/transpeptidase-like"/>
    <property type="match status" value="1"/>
</dbReference>
<dbReference type="InterPro" id="IPR023346">
    <property type="entry name" value="Lysozyme-like_dom_sf"/>
</dbReference>
<evidence type="ECO:0000256" key="5">
    <source>
        <dbReference type="ARBA" id="ARBA00022676"/>
    </source>
</evidence>
<dbReference type="InterPro" id="IPR012338">
    <property type="entry name" value="Beta-lactam/transpept-like"/>
</dbReference>
<keyword evidence="4" id="KW-0645">Protease</keyword>
<dbReference type="PANTHER" id="PTHR32282:SF11">
    <property type="entry name" value="PENICILLIN-BINDING PROTEIN 1B"/>
    <property type="match status" value="1"/>
</dbReference>
<evidence type="ECO:0000256" key="1">
    <source>
        <dbReference type="ARBA" id="ARBA00004236"/>
    </source>
</evidence>
<keyword evidence="2" id="KW-1003">Cell membrane</keyword>
<feature type="domain" description="Glycosyl transferase family 51" evidence="17">
    <location>
        <begin position="63"/>
        <end position="228"/>
    </location>
</feature>
<keyword evidence="3" id="KW-0121">Carboxypeptidase</keyword>
<keyword evidence="9" id="KW-0573">Peptidoglycan synthesis</keyword>
<evidence type="ECO:0000256" key="15">
    <source>
        <dbReference type="SAM" id="Phobius"/>
    </source>
</evidence>
<comment type="catalytic activity">
    <reaction evidence="13">
        <text>Preferential cleavage: (Ac)2-L-Lys-D-Ala-|-D-Ala. Also transpeptidation of peptidyl-alanyl moieties that are N-acyl substituents of D-alanine.</text>
        <dbReference type="EC" id="3.4.16.4"/>
    </reaction>
</comment>
<protein>
    <submittedName>
        <fullName evidence="18">Penicillin-binding protein</fullName>
    </submittedName>
</protein>
<dbReference type="SUPFAM" id="SSF53955">
    <property type="entry name" value="Lysozyme-like"/>
    <property type="match status" value="1"/>
</dbReference>
<dbReference type="InterPro" id="IPR001460">
    <property type="entry name" value="PCN-bd_Tpept"/>
</dbReference>
<organism evidence="18 19">
    <name type="scientific">Oceanobacillus kimchii</name>
    <dbReference type="NCBI Taxonomy" id="746691"/>
    <lineage>
        <taxon>Bacteria</taxon>
        <taxon>Bacillati</taxon>
        <taxon>Bacillota</taxon>
        <taxon>Bacilli</taxon>
        <taxon>Bacillales</taxon>
        <taxon>Bacillaceae</taxon>
        <taxon>Oceanobacillus</taxon>
    </lineage>
</organism>
<dbReference type="Proteomes" id="UP001275436">
    <property type="component" value="Unassembled WGS sequence"/>
</dbReference>
<dbReference type="InterPro" id="IPR036950">
    <property type="entry name" value="PBP_transglycosylase"/>
</dbReference>
<keyword evidence="15" id="KW-1133">Transmembrane helix</keyword>
<evidence type="ECO:0000313" key="19">
    <source>
        <dbReference type="Proteomes" id="UP001275436"/>
    </source>
</evidence>
<evidence type="ECO:0000259" key="16">
    <source>
        <dbReference type="Pfam" id="PF00905"/>
    </source>
</evidence>
<sequence>MKQSKLWKRIRTIIWVMVGLVVTAILGTYIIAYILGPPELAGKQATTVYDRYDEKIGEERLLNSMEWVPLDDMNKNIIQATLLIEDQQFFEHNGFNYKRIAKAIWTNITHGSLKEGASTITQQYARNLYLTPEKAWSRKIQEAFYAIRLEMFYSKEEILEGYLNTIYYGHGAYGIEAASRYFFDTTAKELTLAQAAMLAGIPKGPSYYSPLNNEELANERQQLILSEMLQHGVITQEGYNRARQEKLIYAETAAKEEAAPYFTDEALVEAAEILDIDTEEIQTGGYKLYTTLDLSHQSEMDRAVTNNMNGSEELEVAGVSMNPNTGEITALTGGKDYLTSSYNRSTKSKRMAGSSFKPILYYEALENGYTPSTQLVSEATTFTLEDGTTYQPGNFNGYYANGPITLAQAIALSDNIYAVKTNLYLGPKNLVETAKDFGITSELDAVPSLALGTSSISVMELTQAYGRIANGGKEIEPYTIRKIVNKKGKTVYEHSDDKLEQVLDEKNTFILTQLLTGMFDEELNDYTSVTGSAINNQLSNIYAGKSGTTDYDSWMVGYSPEVVTGIWVGYDDHRKITQVQETTFSKNIWANYMEAIHEPSSKHTFAMPSGVIGLPIDPVSGKRATASCSQSRIMFFEKGTEPIGYCTDRDHPEDIEEEESDHQGFLKKIFDEFF</sequence>
<dbReference type="Gene3D" id="3.40.710.10">
    <property type="entry name" value="DD-peptidase/beta-lactamase superfamily"/>
    <property type="match status" value="1"/>
</dbReference>
<evidence type="ECO:0000256" key="8">
    <source>
        <dbReference type="ARBA" id="ARBA00022960"/>
    </source>
</evidence>
<dbReference type="Gene3D" id="1.10.3810.10">
    <property type="entry name" value="Biosynthetic peptidoglycan transglycosylase-like"/>
    <property type="match status" value="1"/>
</dbReference>
<dbReference type="NCBIfam" id="TIGR02074">
    <property type="entry name" value="PBP_1a_fam"/>
    <property type="match status" value="1"/>
</dbReference>
<evidence type="ECO:0000256" key="4">
    <source>
        <dbReference type="ARBA" id="ARBA00022670"/>
    </source>
</evidence>
<evidence type="ECO:0000256" key="13">
    <source>
        <dbReference type="ARBA" id="ARBA00034000"/>
    </source>
</evidence>
<comment type="caution">
    <text evidence="18">The sequence shown here is derived from an EMBL/GenBank/DDBJ whole genome shotgun (WGS) entry which is preliminary data.</text>
</comment>
<evidence type="ECO:0000256" key="7">
    <source>
        <dbReference type="ARBA" id="ARBA00022801"/>
    </source>
</evidence>
<evidence type="ECO:0000256" key="9">
    <source>
        <dbReference type="ARBA" id="ARBA00022984"/>
    </source>
</evidence>
<dbReference type="InterPro" id="IPR050396">
    <property type="entry name" value="Glycosyltr_51/Transpeptidase"/>
</dbReference>
<dbReference type="InterPro" id="IPR001264">
    <property type="entry name" value="Glyco_trans_51"/>
</dbReference>
<keyword evidence="6" id="KW-0808">Transferase</keyword>
<accession>A0ABQ5TLK1</accession>
<dbReference type="PANTHER" id="PTHR32282">
    <property type="entry name" value="BINDING PROTEIN TRANSPEPTIDASE, PUTATIVE-RELATED"/>
    <property type="match status" value="1"/>
</dbReference>
<feature type="transmembrane region" description="Helical" evidence="15">
    <location>
        <begin position="12"/>
        <end position="35"/>
    </location>
</feature>
<evidence type="ECO:0000259" key="17">
    <source>
        <dbReference type="Pfam" id="PF00912"/>
    </source>
</evidence>
<dbReference type="Pfam" id="PF00905">
    <property type="entry name" value="Transpeptidase"/>
    <property type="match status" value="1"/>
</dbReference>
<keyword evidence="12" id="KW-0961">Cell wall biogenesis/degradation</keyword>